<dbReference type="SMART" id="SM00419">
    <property type="entry name" value="HTH_CRP"/>
    <property type="match status" value="1"/>
</dbReference>
<accession>A0ABS5PU84</accession>
<keyword evidence="7" id="KW-1185">Reference proteome</keyword>
<dbReference type="RefSeq" id="WP_213238588.1">
    <property type="nucleotide sequence ID" value="NZ_JAHBCL010000056.1"/>
</dbReference>
<keyword evidence="1" id="KW-0805">Transcription regulation</keyword>
<dbReference type="PROSITE" id="PS51063">
    <property type="entry name" value="HTH_CRP_2"/>
    <property type="match status" value="1"/>
</dbReference>
<dbReference type="Gene3D" id="1.10.10.10">
    <property type="entry name" value="Winged helix-like DNA-binding domain superfamily/Winged helix DNA-binding domain"/>
    <property type="match status" value="1"/>
</dbReference>
<keyword evidence="3" id="KW-0804">Transcription</keyword>
<dbReference type="Pfam" id="PF13545">
    <property type="entry name" value="HTH_Crp_2"/>
    <property type="match status" value="1"/>
</dbReference>
<dbReference type="InterPro" id="IPR012318">
    <property type="entry name" value="HTH_CRP"/>
</dbReference>
<evidence type="ECO:0000256" key="3">
    <source>
        <dbReference type="ARBA" id="ARBA00023163"/>
    </source>
</evidence>
<dbReference type="InterPro" id="IPR014710">
    <property type="entry name" value="RmlC-like_jellyroll"/>
</dbReference>
<evidence type="ECO:0000313" key="6">
    <source>
        <dbReference type="EMBL" id="MBS7528733.1"/>
    </source>
</evidence>
<dbReference type="PROSITE" id="PS50042">
    <property type="entry name" value="CNMP_BINDING_3"/>
    <property type="match status" value="1"/>
</dbReference>
<dbReference type="InterPro" id="IPR000595">
    <property type="entry name" value="cNMP-bd_dom"/>
</dbReference>
<keyword evidence="2" id="KW-0238">DNA-binding</keyword>
<dbReference type="CDD" id="cd00038">
    <property type="entry name" value="CAP_ED"/>
    <property type="match status" value="1"/>
</dbReference>
<dbReference type="InterPro" id="IPR018490">
    <property type="entry name" value="cNMP-bd_dom_sf"/>
</dbReference>
<evidence type="ECO:0000256" key="2">
    <source>
        <dbReference type="ARBA" id="ARBA00023125"/>
    </source>
</evidence>
<dbReference type="PRINTS" id="PR00034">
    <property type="entry name" value="HTHCRP"/>
</dbReference>
<name>A0ABS5PU84_9FIRM</name>
<reference evidence="6 7" key="1">
    <citation type="submission" date="2021-05" db="EMBL/GenBank/DDBJ databases">
        <title>Fusibacter ferrireducens sp. nov., an anaerobic, sulfur- and Fe-reducing bacterium isolated from the mangrove sediment.</title>
        <authorList>
            <person name="Qiu D."/>
        </authorList>
    </citation>
    <scope>NUCLEOTIDE SEQUENCE [LARGE SCALE GENOMIC DNA]</scope>
    <source>
        <strain evidence="6 7">DSM 12116</strain>
    </source>
</reference>
<evidence type="ECO:0000259" key="4">
    <source>
        <dbReference type="PROSITE" id="PS50042"/>
    </source>
</evidence>
<protein>
    <submittedName>
        <fullName evidence="6">Crp/Fnr family transcriptional regulator</fullName>
    </submittedName>
</protein>
<dbReference type="CDD" id="cd00092">
    <property type="entry name" value="HTH_CRP"/>
    <property type="match status" value="1"/>
</dbReference>
<feature type="domain" description="HTH crp-type" evidence="5">
    <location>
        <begin position="156"/>
        <end position="230"/>
    </location>
</feature>
<evidence type="ECO:0000313" key="7">
    <source>
        <dbReference type="Proteomes" id="UP000746471"/>
    </source>
</evidence>
<dbReference type="InterPro" id="IPR050397">
    <property type="entry name" value="Env_Response_Regulators"/>
</dbReference>
<gene>
    <name evidence="6" type="ORF">KHM83_18860</name>
</gene>
<dbReference type="InterPro" id="IPR036388">
    <property type="entry name" value="WH-like_DNA-bd_sf"/>
</dbReference>
<dbReference type="PANTHER" id="PTHR24567:SF28">
    <property type="entry name" value="LISTERIOLYSIN REGULATORY PROTEIN"/>
    <property type="match status" value="1"/>
</dbReference>
<feature type="domain" description="Cyclic nucleotide-binding" evidence="4">
    <location>
        <begin position="21"/>
        <end position="142"/>
    </location>
</feature>
<comment type="caution">
    <text evidence="6">The sequence shown here is derived from an EMBL/GenBank/DDBJ whole genome shotgun (WGS) entry which is preliminary data.</text>
</comment>
<dbReference type="SUPFAM" id="SSF46785">
    <property type="entry name" value="Winged helix' DNA-binding domain"/>
    <property type="match status" value="1"/>
</dbReference>
<dbReference type="SMART" id="SM00100">
    <property type="entry name" value="cNMP"/>
    <property type="match status" value="1"/>
</dbReference>
<dbReference type="PANTHER" id="PTHR24567">
    <property type="entry name" value="CRP FAMILY TRANSCRIPTIONAL REGULATORY PROTEIN"/>
    <property type="match status" value="1"/>
</dbReference>
<dbReference type="SUPFAM" id="SSF51206">
    <property type="entry name" value="cAMP-binding domain-like"/>
    <property type="match status" value="1"/>
</dbReference>
<evidence type="ECO:0000256" key="1">
    <source>
        <dbReference type="ARBA" id="ARBA00023015"/>
    </source>
</evidence>
<evidence type="ECO:0000259" key="5">
    <source>
        <dbReference type="PROSITE" id="PS51063"/>
    </source>
</evidence>
<dbReference type="Pfam" id="PF00027">
    <property type="entry name" value="cNMP_binding"/>
    <property type="match status" value="1"/>
</dbReference>
<organism evidence="6 7">
    <name type="scientific">Fusibacter paucivorans</name>
    <dbReference type="NCBI Taxonomy" id="76009"/>
    <lineage>
        <taxon>Bacteria</taxon>
        <taxon>Bacillati</taxon>
        <taxon>Bacillota</taxon>
        <taxon>Clostridia</taxon>
        <taxon>Eubacteriales</taxon>
        <taxon>Eubacteriales Family XII. Incertae Sedis</taxon>
        <taxon>Fusibacter</taxon>
    </lineage>
</organism>
<proteinExistence type="predicted"/>
<dbReference type="Gene3D" id="2.60.120.10">
    <property type="entry name" value="Jelly Rolls"/>
    <property type="match status" value="1"/>
</dbReference>
<dbReference type="InterPro" id="IPR036390">
    <property type="entry name" value="WH_DNA-bd_sf"/>
</dbReference>
<dbReference type="Proteomes" id="UP000746471">
    <property type="component" value="Unassembled WGS sequence"/>
</dbReference>
<dbReference type="EMBL" id="JAHBCL010000056">
    <property type="protein sequence ID" value="MBS7528733.1"/>
    <property type="molecule type" value="Genomic_DNA"/>
</dbReference>
<sequence length="236" mass="26841">MDDQKTCQHCTHGLCISKVSIFKSLSHQEMIEVLKKVRHITVMKGDTFVHEGDQSSTLFIINTGIAKLTRSSSIGKEQIIALQSDGDIIGEYYLLTDYEPYNFSAVALSDINLCTLSKKDMDAILDTHPQLCRSMLTELSKKMIDIENKLQNIAITETDSKVAFLLIQLYEKFGYVSEDGPVIDNPLSREDMANFAGMTRETMSRYLNRLAKDGMIRFIDKNKIVLVKKDKLEMWL</sequence>